<evidence type="ECO:0000313" key="2">
    <source>
        <dbReference type="EMBL" id="MEN2990990.1"/>
    </source>
</evidence>
<proteinExistence type="predicted"/>
<comment type="caution">
    <text evidence="2">The sequence shown here is derived from an EMBL/GenBank/DDBJ whole genome shotgun (WGS) entry which is preliminary data.</text>
</comment>
<evidence type="ECO:0000313" key="3">
    <source>
        <dbReference type="Proteomes" id="UP001413721"/>
    </source>
</evidence>
<evidence type="ECO:0008006" key="4">
    <source>
        <dbReference type="Google" id="ProtNLM"/>
    </source>
</evidence>
<dbReference type="Proteomes" id="UP001413721">
    <property type="component" value="Unassembled WGS sequence"/>
</dbReference>
<keyword evidence="1" id="KW-1133">Transmembrane helix</keyword>
<dbReference type="EMBL" id="JBBKTW010000009">
    <property type="protein sequence ID" value="MEN2990990.1"/>
    <property type="molecule type" value="Genomic_DNA"/>
</dbReference>
<organism evidence="2 3">
    <name type="scientific">Tistrella arctica</name>
    <dbReference type="NCBI Taxonomy" id="3133430"/>
    <lineage>
        <taxon>Bacteria</taxon>
        <taxon>Pseudomonadati</taxon>
        <taxon>Pseudomonadota</taxon>
        <taxon>Alphaproteobacteria</taxon>
        <taxon>Geminicoccales</taxon>
        <taxon>Geminicoccaceae</taxon>
        <taxon>Tistrella</taxon>
    </lineage>
</organism>
<keyword evidence="1" id="KW-0472">Membrane</keyword>
<gene>
    <name evidence="2" type="ORF">WG926_21950</name>
</gene>
<evidence type="ECO:0000256" key="1">
    <source>
        <dbReference type="SAM" id="Phobius"/>
    </source>
</evidence>
<accession>A0ABU9YQ94</accession>
<sequence length="52" mass="5531">MNLYVVQGVRPAGPITDVIIGALPVVGVIFAMIILLIAVPDIALWLPSLVYD</sequence>
<name>A0ABU9YQ94_9PROT</name>
<feature type="transmembrane region" description="Helical" evidence="1">
    <location>
        <begin position="20"/>
        <end position="46"/>
    </location>
</feature>
<reference evidence="2 3" key="1">
    <citation type="submission" date="2024-03" db="EMBL/GenBank/DDBJ databases">
        <title>High-quality draft genome sequencing of Tistrella sp. BH-R2-4.</title>
        <authorList>
            <person name="Dong C."/>
        </authorList>
    </citation>
    <scope>NUCLEOTIDE SEQUENCE [LARGE SCALE GENOMIC DNA]</scope>
    <source>
        <strain evidence="2 3">BH-R2-4</strain>
    </source>
</reference>
<keyword evidence="3" id="KW-1185">Reference proteome</keyword>
<protein>
    <recommendedName>
        <fullName evidence="4">TRAP C4-dicarboxylate transport system permease DctM subunit domain-containing protein</fullName>
    </recommendedName>
</protein>
<keyword evidence="1" id="KW-0812">Transmembrane</keyword>